<dbReference type="InParanoid" id="A0A3N4KM02"/>
<organism evidence="1 2">
    <name type="scientific">Morchella conica CCBAS932</name>
    <dbReference type="NCBI Taxonomy" id="1392247"/>
    <lineage>
        <taxon>Eukaryota</taxon>
        <taxon>Fungi</taxon>
        <taxon>Dikarya</taxon>
        <taxon>Ascomycota</taxon>
        <taxon>Pezizomycotina</taxon>
        <taxon>Pezizomycetes</taxon>
        <taxon>Pezizales</taxon>
        <taxon>Morchellaceae</taxon>
        <taxon>Morchella</taxon>
    </lineage>
</organism>
<dbReference type="AlphaFoldDB" id="A0A3N4KM02"/>
<reference evidence="1 2" key="1">
    <citation type="journal article" date="2018" name="Nat. Ecol. Evol.">
        <title>Pezizomycetes genomes reveal the molecular basis of ectomycorrhizal truffle lifestyle.</title>
        <authorList>
            <person name="Murat C."/>
            <person name="Payen T."/>
            <person name="Noel B."/>
            <person name="Kuo A."/>
            <person name="Morin E."/>
            <person name="Chen J."/>
            <person name="Kohler A."/>
            <person name="Krizsan K."/>
            <person name="Balestrini R."/>
            <person name="Da Silva C."/>
            <person name="Montanini B."/>
            <person name="Hainaut M."/>
            <person name="Levati E."/>
            <person name="Barry K.W."/>
            <person name="Belfiori B."/>
            <person name="Cichocki N."/>
            <person name="Clum A."/>
            <person name="Dockter R.B."/>
            <person name="Fauchery L."/>
            <person name="Guy J."/>
            <person name="Iotti M."/>
            <person name="Le Tacon F."/>
            <person name="Lindquist E.A."/>
            <person name="Lipzen A."/>
            <person name="Malagnac F."/>
            <person name="Mello A."/>
            <person name="Molinier V."/>
            <person name="Miyauchi S."/>
            <person name="Poulain J."/>
            <person name="Riccioni C."/>
            <person name="Rubini A."/>
            <person name="Sitrit Y."/>
            <person name="Splivallo R."/>
            <person name="Traeger S."/>
            <person name="Wang M."/>
            <person name="Zifcakova L."/>
            <person name="Wipf D."/>
            <person name="Zambonelli A."/>
            <person name="Paolocci F."/>
            <person name="Nowrousian M."/>
            <person name="Ottonello S."/>
            <person name="Baldrian P."/>
            <person name="Spatafora J.W."/>
            <person name="Henrissat B."/>
            <person name="Nagy L.G."/>
            <person name="Aury J.M."/>
            <person name="Wincker P."/>
            <person name="Grigoriev I.V."/>
            <person name="Bonfante P."/>
            <person name="Martin F.M."/>
        </authorList>
    </citation>
    <scope>NUCLEOTIDE SEQUENCE [LARGE SCALE GENOMIC DNA]</scope>
    <source>
        <strain evidence="1 2">CCBAS932</strain>
    </source>
</reference>
<dbReference type="Proteomes" id="UP000277580">
    <property type="component" value="Unassembled WGS sequence"/>
</dbReference>
<sequence length="302" mass="34199">MSTAHIPQTLLHPDTVNLGRLTTNANRAHLHSHGPLPPRPRTPERHTAYHAPLTETRRFTKGSNTSLALHDLLRLAASTDSTTTATLTAPHATTHDLSNSDSWFREACRNPATRLWLQETIDHGRDVYLIVGHRTASHASLTSNGSIKRASKFAGGVLLYRKVKFKWLSCRKVQNMDLEQGNRWKTVWDWRGARKFECDEDDVLEAELTDFSDFEDDGEGAVDDERREGQVKGSTAYVSINTAEEGHSQLDQSSGQTSTWIRWPTATEAVRGIVFTLIYLLARWLVTYYWPFERARTEKSLT</sequence>
<protein>
    <submittedName>
        <fullName evidence="1">Uncharacterized protein</fullName>
    </submittedName>
</protein>
<dbReference type="EMBL" id="ML119216">
    <property type="protein sequence ID" value="RPB06815.1"/>
    <property type="molecule type" value="Genomic_DNA"/>
</dbReference>
<gene>
    <name evidence="1" type="ORF">P167DRAFT_568965</name>
</gene>
<name>A0A3N4KM02_9PEZI</name>
<dbReference type="OrthoDB" id="10519177at2759"/>
<proteinExistence type="predicted"/>
<keyword evidence="2" id="KW-1185">Reference proteome</keyword>
<evidence type="ECO:0000313" key="1">
    <source>
        <dbReference type="EMBL" id="RPB06815.1"/>
    </source>
</evidence>
<evidence type="ECO:0000313" key="2">
    <source>
        <dbReference type="Proteomes" id="UP000277580"/>
    </source>
</evidence>
<accession>A0A3N4KM02</accession>